<proteinExistence type="predicted"/>
<accession>A0A9P7UKY3</accession>
<protein>
    <submittedName>
        <fullName evidence="1">Uncharacterized protein</fullName>
    </submittedName>
</protein>
<organism evidence="1 2">
    <name type="scientific">Colletotrichum scovillei</name>
    <dbReference type="NCBI Taxonomy" id="1209932"/>
    <lineage>
        <taxon>Eukaryota</taxon>
        <taxon>Fungi</taxon>
        <taxon>Dikarya</taxon>
        <taxon>Ascomycota</taxon>
        <taxon>Pezizomycotina</taxon>
        <taxon>Sordariomycetes</taxon>
        <taxon>Hypocreomycetidae</taxon>
        <taxon>Glomerellales</taxon>
        <taxon>Glomerellaceae</taxon>
        <taxon>Colletotrichum</taxon>
        <taxon>Colletotrichum acutatum species complex</taxon>
    </lineage>
</organism>
<dbReference type="EMBL" id="JAESDN010000002">
    <property type="protein sequence ID" value="KAG7054610.1"/>
    <property type="molecule type" value="Genomic_DNA"/>
</dbReference>
<evidence type="ECO:0000313" key="2">
    <source>
        <dbReference type="Proteomes" id="UP000699042"/>
    </source>
</evidence>
<comment type="caution">
    <text evidence="1">The sequence shown here is derived from an EMBL/GenBank/DDBJ whole genome shotgun (WGS) entry which is preliminary data.</text>
</comment>
<name>A0A9P7UKY3_9PEZI</name>
<dbReference type="AlphaFoldDB" id="A0A9P7UKY3"/>
<gene>
    <name evidence="1" type="ORF">JMJ77_007088</name>
</gene>
<evidence type="ECO:0000313" key="1">
    <source>
        <dbReference type="EMBL" id="KAG7054610.1"/>
    </source>
</evidence>
<keyword evidence="2" id="KW-1185">Reference proteome</keyword>
<dbReference type="Proteomes" id="UP000699042">
    <property type="component" value="Unassembled WGS sequence"/>
</dbReference>
<feature type="non-terminal residue" evidence="1">
    <location>
        <position position="1"/>
    </location>
</feature>
<sequence length="44" mass="4833">ENKLSYFASRIPKQGIKPSACCSKRFTCLMIPSISNADASSQPR</sequence>
<reference evidence="1" key="1">
    <citation type="submission" date="2021-05" db="EMBL/GenBank/DDBJ databases">
        <title>Comparative genomics of three Colletotrichum scovillei strains and genetic complementation revealed genes involved fungal growth and virulence on chili pepper.</title>
        <authorList>
            <person name="Hsieh D.-K."/>
            <person name="Chuang S.-C."/>
            <person name="Chen C.-Y."/>
            <person name="Chao Y.-T."/>
            <person name="Lu M.-Y.J."/>
            <person name="Lee M.-H."/>
            <person name="Shih M.-C."/>
        </authorList>
    </citation>
    <scope>NUCLEOTIDE SEQUENCE</scope>
    <source>
        <strain evidence="1">Coll-153</strain>
    </source>
</reference>